<keyword evidence="5" id="KW-0479">Metal-binding</keyword>
<sequence length="455" mass="53983">MVHNIQLFLFFVVFLNYLQAEEIWFVKFSYKHNYLSRIEKTFPLIDLLQYDYDQSSCIFLVPQNYLLNFARFIQQHNGFYRIMLDNTKDTLKKFQLRSKRWTPSDNPLDKTFYQHFLSYDEQQNWYSLLANSSLTKKFIRLHTIGYTYENRSLTVVQIHSKYRRRYKQQQQRRKLSVFIDGGMHAREWLSIGVANFVLIQFLTLKENNLKVQRILRHFDIFVLSMMNPDGYEYSRTHNRLWRKNRSPTIVSDYWDIDESCCGVDLNRNFPYQWDSIYGSSNHPCSHSYRGSHPSSESEVQSVVNFLQTNTYSRNKFYAYFNLHAYGRFWLLPWTYSTLNKVQNYEDLLKRCNQIASNVMNQTYKVGQASFLLYPCSGTSIDFAATLMPHSMTLELSPTFKGLPMCFETNQTVDHNCTVGFLAGPEVIEIDGTEVFNAIVEYLDSIIQDYFLSRNT</sequence>
<evidence type="ECO:0000313" key="13">
    <source>
        <dbReference type="EMBL" id="CAF0719798.1"/>
    </source>
</evidence>
<feature type="domain" description="Peptidase M14" evidence="12">
    <location>
        <begin position="115"/>
        <end position="445"/>
    </location>
</feature>
<dbReference type="Pfam" id="PF00246">
    <property type="entry name" value="Peptidase_M14"/>
    <property type="match status" value="1"/>
</dbReference>
<comment type="caution">
    <text evidence="13">The sequence shown here is derived from an EMBL/GenBank/DDBJ whole genome shotgun (WGS) entry which is preliminary data.</text>
</comment>
<protein>
    <recommendedName>
        <fullName evidence="12">Peptidase M14 domain-containing protein</fullName>
    </recommendedName>
</protein>
<dbReference type="AlphaFoldDB" id="A0A813MJ73"/>
<accession>A0A813MJ73</accession>
<evidence type="ECO:0000256" key="2">
    <source>
        <dbReference type="ARBA" id="ARBA00005988"/>
    </source>
</evidence>
<evidence type="ECO:0000256" key="4">
    <source>
        <dbReference type="ARBA" id="ARBA00022670"/>
    </source>
</evidence>
<dbReference type="PRINTS" id="PR00765">
    <property type="entry name" value="CRBOXYPTASEA"/>
</dbReference>
<dbReference type="Proteomes" id="UP000663854">
    <property type="component" value="Unassembled WGS sequence"/>
</dbReference>
<dbReference type="InterPro" id="IPR000834">
    <property type="entry name" value="Peptidase_M14"/>
</dbReference>
<evidence type="ECO:0000313" key="14">
    <source>
        <dbReference type="EMBL" id="CAF0761143.1"/>
    </source>
</evidence>
<dbReference type="Gene3D" id="3.40.630.10">
    <property type="entry name" value="Zn peptidases"/>
    <property type="match status" value="1"/>
</dbReference>
<dbReference type="SMART" id="SM00631">
    <property type="entry name" value="Zn_pept"/>
    <property type="match status" value="1"/>
</dbReference>
<evidence type="ECO:0000256" key="6">
    <source>
        <dbReference type="ARBA" id="ARBA00022729"/>
    </source>
</evidence>
<evidence type="ECO:0000256" key="10">
    <source>
        <dbReference type="PROSITE-ProRule" id="PRU01379"/>
    </source>
</evidence>
<keyword evidence="4" id="KW-0645">Protease</keyword>
<keyword evidence="9" id="KW-0482">Metalloprotease</keyword>
<comment type="cofactor">
    <cofactor evidence="1">
        <name>Zn(2+)</name>
        <dbReference type="ChEBI" id="CHEBI:29105"/>
    </cofactor>
</comment>
<keyword evidence="3" id="KW-0121">Carboxypeptidase</keyword>
<evidence type="ECO:0000256" key="5">
    <source>
        <dbReference type="ARBA" id="ARBA00022723"/>
    </source>
</evidence>
<keyword evidence="7" id="KW-0378">Hydrolase</keyword>
<dbReference type="EMBL" id="CAJNOL010000026">
    <property type="protein sequence ID" value="CAF0761143.1"/>
    <property type="molecule type" value="Genomic_DNA"/>
</dbReference>
<dbReference type="Proteomes" id="UP000663870">
    <property type="component" value="Unassembled WGS sequence"/>
</dbReference>
<dbReference type="FunFam" id="3.40.630.10:FF:000084">
    <property type="entry name" value="Carboxypeptidase B2"/>
    <property type="match status" value="1"/>
</dbReference>
<dbReference type="PANTHER" id="PTHR11705:SF143">
    <property type="entry name" value="SLL0236 PROTEIN"/>
    <property type="match status" value="1"/>
</dbReference>
<proteinExistence type="inferred from homology"/>
<evidence type="ECO:0000256" key="1">
    <source>
        <dbReference type="ARBA" id="ARBA00001947"/>
    </source>
</evidence>
<feature type="active site" description="Proton donor/acceptor" evidence="10">
    <location>
        <position position="394"/>
    </location>
</feature>
<dbReference type="GO" id="GO:0005615">
    <property type="term" value="C:extracellular space"/>
    <property type="evidence" value="ECO:0007669"/>
    <property type="project" value="TreeGrafter"/>
</dbReference>
<dbReference type="PROSITE" id="PS52035">
    <property type="entry name" value="PEPTIDASE_M14"/>
    <property type="match status" value="1"/>
</dbReference>
<evidence type="ECO:0000256" key="7">
    <source>
        <dbReference type="ARBA" id="ARBA00022801"/>
    </source>
</evidence>
<evidence type="ECO:0000313" key="15">
    <source>
        <dbReference type="Proteomes" id="UP000663854"/>
    </source>
</evidence>
<evidence type="ECO:0000313" key="16">
    <source>
        <dbReference type="Proteomes" id="UP000663870"/>
    </source>
</evidence>
<reference evidence="13" key="1">
    <citation type="submission" date="2021-02" db="EMBL/GenBank/DDBJ databases">
        <authorList>
            <person name="Nowell W R."/>
        </authorList>
    </citation>
    <scope>NUCLEOTIDE SEQUENCE</scope>
</reference>
<evidence type="ECO:0000256" key="11">
    <source>
        <dbReference type="SAM" id="SignalP"/>
    </source>
</evidence>
<feature type="chain" id="PRO_5035596665" description="Peptidase M14 domain-containing protein" evidence="11">
    <location>
        <begin position="21"/>
        <end position="455"/>
    </location>
</feature>
<evidence type="ECO:0000256" key="9">
    <source>
        <dbReference type="ARBA" id="ARBA00023049"/>
    </source>
</evidence>
<name>A0A813MJ73_9BILA</name>
<keyword evidence="16" id="KW-1185">Reference proteome</keyword>
<gene>
    <name evidence="14" type="ORF">JXQ802_LOCUS2202</name>
    <name evidence="13" type="ORF">PYM288_LOCUS62</name>
</gene>
<organism evidence="13 15">
    <name type="scientific">Rotaria sordida</name>
    <dbReference type="NCBI Taxonomy" id="392033"/>
    <lineage>
        <taxon>Eukaryota</taxon>
        <taxon>Metazoa</taxon>
        <taxon>Spiralia</taxon>
        <taxon>Gnathifera</taxon>
        <taxon>Rotifera</taxon>
        <taxon>Eurotatoria</taxon>
        <taxon>Bdelloidea</taxon>
        <taxon>Philodinida</taxon>
        <taxon>Philodinidae</taxon>
        <taxon>Rotaria</taxon>
    </lineage>
</organism>
<dbReference type="SUPFAM" id="SSF53187">
    <property type="entry name" value="Zn-dependent exopeptidases"/>
    <property type="match status" value="1"/>
</dbReference>
<feature type="signal peptide" evidence="11">
    <location>
        <begin position="1"/>
        <end position="20"/>
    </location>
</feature>
<evidence type="ECO:0000256" key="3">
    <source>
        <dbReference type="ARBA" id="ARBA00022645"/>
    </source>
</evidence>
<evidence type="ECO:0000256" key="8">
    <source>
        <dbReference type="ARBA" id="ARBA00022833"/>
    </source>
</evidence>
<keyword evidence="6 11" id="KW-0732">Signal</keyword>
<dbReference type="GO" id="GO:0006508">
    <property type="term" value="P:proteolysis"/>
    <property type="evidence" value="ECO:0007669"/>
    <property type="project" value="UniProtKB-KW"/>
</dbReference>
<comment type="similarity">
    <text evidence="2 10">Belongs to the peptidase M14 family.</text>
</comment>
<dbReference type="GO" id="GO:0008270">
    <property type="term" value="F:zinc ion binding"/>
    <property type="evidence" value="ECO:0007669"/>
    <property type="project" value="InterPro"/>
</dbReference>
<dbReference type="GO" id="GO:0004181">
    <property type="term" value="F:metallocarboxypeptidase activity"/>
    <property type="evidence" value="ECO:0007669"/>
    <property type="project" value="InterPro"/>
</dbReference>
<evidence type="ECO:0000259" key="12">
    <source>
        <dbReference type="PROSITE" id="PS52035"/>
    </source>
</evidence>
<dbReference type="PANTHER" id="PTHR11705">
    <property type="entry name" value="PROTEASE FAMILY M14 CARBOXYPEPTIDASE A,B"/>
    <property type="match status" value="1"/>
</dbReference>
<keyword evidence="8" id="KW-0862">Zinc</keyword>
<dbReference type="EMBL" id="CAJNOH010000001">
    <property type="protein sequence ID" value="CAF0719798.1"/>
    <property type="molecule type" value="Genomic_DNA"/>
</dbReference>